<evidence type="ECO:0000313" key="2">
    <source>
        <dbReference type="EMBL" id="RZN70067.1"/>
    </source>
</evidence>
<dbReference type="InterPro" id="IPR003010">
    <property type="entry name" value="C-N_Hydrolase"/>
</dbReference>
<dbReference type="AlphaFoldDB" id="A0A520KX71"/>
<gene>
    <name evidence="2" type="ORF">EF807_03800</name>
</gene>
<dbReference type="Pfam" id="PF00795">
    <property type="entry name" value="CN_hydrolase"/>
    <property type="match status" value="1"/>
</dbReference>
<name>A0A520KX71_9EURY</name>
<evidence type="ECO:0000259" key="1">
    <source>
        <dbReference type="PROSITE" id="PS50263"/>
    </source>
</evidence>
<proteinExistence type="predicted"/>
<dbReference type="EMBL" id="RXIL01000062">
    <property type="protein sequence ID" value="RZN70067.1"/>
    <property type="molecule type" value="Genomic_DNA"/>
</dbReference>
<dbReference type="CDD" id="cd07583">
    <property type="entry name" value="nitrilase_5"/>
    <property type="match status" value="1"/>
</dbReference>
<dbReference type="PANTHER" id="PTHR23088:SF27">
    <property type="entry name" value="DEAMINATED GLUTATHIONE AMIDASE"/>
    <property type="match status" value="1"/>
</dbReference>
<feature type="domain" description="CN hydrolase" evidence="1">
    <location>
        <begin position="1"/>
        <end position="230"/>
    </location>
</feature>
<dbReference type="GO" id="GO:0016787">
    <property type="term" value="F:hydrolase activity"/>
    <property type="evidence" value="ECO:0007669"/>
    <property type="project" value="UniProtKB-KW"/>
</dbReference>
<dbReference type="SUPFAM" id="SSF56317">
    <property type="entry name" value="Carbon-nitrogen hydrolase"/>
    <property type="match status" value="1"/>
</dbReference>
<reference evidence="2 3" key="1">
    <citation type="journal article" date="2019" name="Nat. Microbiol.">
        <title>Wide diversity of methane and short-chain alkane metabolisms in uncultured archaea.</title>
        <authorList>
            <person name="Borrel G."/>
            <person name="Adam P.S."/>
            <person name="McKay L.J."/>
            <person name="Chen L.X."/>
            <person name="Sierra-Garcia I.N."/>
            <person name="Sieber C.M."/>
            <person name="Letourneur Q."/>
            <person name="Ghozlane A."/>
            <person name="Andersen G.L."/>
            <person name="Li W.J."/>
            <person name="Hallam S.J."/>
            <person name="Muyzer G."/>
            <person name="de Oliveira V.M."/>
            <person name="Inskeep W.P."/>
            <person name="Banfield J.F."/>
            <person name="Gribaldo S."/>
        </authorList>
    </citation>
    <scope>NUCLEOTIDE SEQUENCE [LARGE SCALE GENOMIC DNA]</scope>
    <source>
        <strain evidence="2">NM1b</strain>
    </source>
</reference>
<organism evidence="2 3">
    <name type="scientific">Candidatus Methanolliviera hydrocarbonicum</name>
    <dbReference type="NCBI Taxonomy" id="2491085"/>
    <lineage>
        <taxon>Archaea</taxon>
        <taxon>Methanobacteriati</taxon>
        <taxon>Methanobacteriota</taxon>
        <taxon>Candidatus Methanoliparia</taxon>
        <taxon>Candidatus Methanoliparales</taxon>
        <taxon>Candidatus Methanollivieraceae</taxon>
        <taxon>Candidatus Methanolliviera</taxon>
    </lineage>
</organism>
<dbReference type="InterPro" id="IPR036526">
    <property type="entry name" value="C-N_Hydrolase_sf"/>
</dbReference>
<dbReference type="Gene3D" id="3.60.110.10">
    <property type="entry name" value="Carbon-nitrogen hydrolase"/>
    <property type="match status" value="1"/>
</dbReference>
<dbReference type="Proteomes" id="UP000320766">
    <property type="component" value="Unassembled WGS sequence"/>
</dbReference>
<dbReference type="PROSITE" id="PS50263">
    <property type="entry name" value="CN_HYDROLASE"/>
    <property type="match status" value="1"/>
</dbReference>
<sequence length="268" mass="30596">MRVSLAQIDISCEKEKNVEKALSFIERSEEIGCDVCVLPELFATGLDVSKAERIDGYTVEKIRKSAKKGVIFSFIEAEGENLYNTAVIIDEGKVIGRYRKVHLFKPIDEELYFNAGCEPLIFDLKGYRSSIVICYDIRFPEFITTLSLNGVLIIFVVANFPKPRLDHWITLLKARAIENQIFVVACNRVGKDEKNEFFGHSLVVNPSGEIIAEGGEDEELLSPQKSEIFGIRESKISDYTEIDLEEVKEARKACFYLEDRRKECYDRL</sequence>
<dbReference type="PANTHER" id="PTHR23088">
    <property type="entry name" value="NITRILASE-RELATED"/>
    <property type="match status" value="1"/>
</dbReference>
<evidence type="ECO:0000313" key="3">
    <source>
        <dbReference type="Proteomes" id="UP000320766"/>
    </source>
</evidence>
<accession>A0A520KX71</accession>
<comment type="caution">
    <text evidence="2">The sequence shown here is derived from an EMBL/GenBank/DDBJ whole genome shotgun (WGS) entry which is preliminary data.</text>
</comment>
<protein>
    <submittedName>
        <fullName evidence="2">Carbon-nitrogen family hydrolase</fullName>
    </submittedName>
</protein>
<keyword evidence="2" id="KW-0378">Hydrolase</keyword>